<organism evidence="4 5">
    <name type="scientific">Penicillium concentricum</name>
    <dbReference type="NCBI Taxonomy" id="293559"/>
    <lineage>
        <taxon>Eukaryota</taxon>
        <taxon>Fungi</taxon>
        <taxon>Dikarya</taxon>
        <taxon>Ascomycota</taxon>
        <taxon>Pezizomycotina</taxon>
        <taxon>Eurotiomycetes</taxon>
        <taxon>Eurotiomycetidae</taxon>
        <taxon>Eurotiales</taxon>
        <taxon>Aspergillaceae</taxon>
        <taxon>Penicillium</taxon>
    </lineage>
</organism>
<evidence type="ECO:0000313" key="5">
    <source>
        <dbReference type="Proteomes" id="UP001147752"/>
    </source>
</evidence>
<dbReference type="AlphaFoldDB" id="A0A9W9RHK9"/>
<name>A0A9W9RHK9_9EURO</name>
<dbReference type="PANTHER" id="PTHR24096:SF149">
    <property type="entry name" value="AMP-BINDING DOMAIN-CONTAINING PROTEIN-RELATED"/>
    <property type="match status" value="1"/>
</dbReference>
<gene>
    <name evidence="4" type="ORF">N7517_009418</name>
</gene>
<dbReference type="InterPro" id="IPR042099">
    <property type="entry name" value="ANL_N_sf"/>
</dbReference>
<evidence type="ECO:0000259" key="3">
    <source>
        <dbReference type="Pfam" id="PF00501"/>
    </source>
</evidence>
<evidence type="ECO:0000313" key="4">
    <source>
        <dbReference type="EMBL" id="KAJ5360227.1"/>
    </source>
</evidence>
<evidence type="ECO:0000256" key="1">
    <source>
        <dbReference type="ARBA" id="ARBA00006432"/>
    </source>
</evidence>
<dbReference type="InterPro" id="IPR000873">
    <property type="entry name" value="AMP-dep_synth/lig_dom"/>
</dbReference>
<dbReference type="Gene3D" id="3.40.50.12780">
    <property type="entry name" value="N-terminal domain of ligase-like"/>
    <property type="match status" value="1"/>
</dbReference>
<proteinExistence type="inferred from homology"/>
<feature type="domain" description="AMP-dependent synthetase/ligase" evidence="3">
    <location>
        <begin position="37"/>
        <end position="329"/>
    </location>
</feature>
<protein>
    <recommendedName>
        <fullName evidence="3">AMP-dependent synthetase/ligase domain-containing protein</fullName>
    </recommendedName>
</protein>
<comment type="similarity">
    <text evidence="1">Belongs to the ATP-dependent AMP-binding enzyme family.</text>
</comment>
<keyword evidence="5" id="KW-1185">Reference proteome</keyword>
<dbReference type="Proteomes" id="UP001147752">
    <property type="component" value="Unassembled WGS sequence"/>
</dbReference>
<keyword evidence="2" id="KW-0436">Ligase</keyword>
<dbReference type="OrthoDB" id="1898221at2759"/>
<sequence length="338" mass="37447">MDHQIYESIYPDFHVPLHLSLSQLLQKYNPEDVPDNKLILEDLSPGGRQVTYGQLRTEAAMAAAYFTTVLGLKAGDTVAIYASNSVRYPIVAHAVMWFGGVIAEDSGMNALTSVQDLVHYLTISRPMLVVTDGPLRVKMEEAVSRVEGVNPMIMALDELFTDMSQKCLSPCLPFDLSGKDNRIHPASIMFSSGTSGKPKAVLWSHYNIIAHVLQPRATLPEQNNSLEREVVYAPCFLGAVLKPAFLGCYVVVMKRFDYEAYIEACAKSRVTIMKMIPATAVAIAKDQTVDKHDLGSVRHILCTGATLQEQIVRRLQDIMKGCAIIQSYGYVFVPIYLD</sequence>
<dbReference type="EMBL" id="JAPZBT010000004">
    <property type="protein sequence ID" value="KAJ5360227.1"/>
    <property type="molecule type" value="Genomic_DNA"/>
</dbReference>
<dbReference type="GO" id="GO:0016405">
    <property type="term" value="F:CoA-ligase activity"/>
    <property type="evidence" value="ECO:0007669"/>
    <property type="project" value="TreeGrafter"/>
</dbReference>
<dbReference type="GO" id="GO:0019748">
    <property type="term" value="P:secondary metabolic process"/>
    <property type="evidence" value="ECO:0007669"/>
    <property type="project" value="TreeGrafter"/>
</dbReference>
<comment type="caution">
    <text evidence="4">The sequence shown here is derived from an EMBL/GenBank/DDBJ whole genome shotgun (WGS) entry which is preliminary data.</text>
</comment>
<dbReference type="InterPro" id="IPR020845">
    <property type="entry name" value="AMP-binding_CS"/>
</dbReference>
<dbReference type="RefSeq" id="XP_056575713.1">
    <property type="nucleotide sequence ID" value="XM_056727141.1"/>
</dbReference>
<dbReference type="SUPFAM" id="SSF56801">
    <property type="entry name" value="Acetyl-CoA synthetase-like"/>
    <property type="match status" value="1"/>
</dbReference>
<reference evidence="4" key="2">
    <citation type="journal article" date="2023" name="IMA Fungus">
        <title>Comparative genomic study of the Penicillium genus elucidates a diverse pangenome and 15 lateral gene transfer events.</title>
        <authorList>
            <person name="Petersen C."/>
            <person name="Sorensen T."/>
            <person name="Nielsen M.R."/>
            <person name="Sondergaard T.E."/>
            <person name="Sorensen J.L."/>
            <person name="Fitzpatrick D.A."/>
            <person name="Frisvad J.C."/>
            <person name="Nielsen K.L."/>
        </authorList>
    </citation>
    <scope>NUCLEOTIDE SEQUENCE</scope>
    <source>
        <strain evidence="4">IBT 3081</strain>
    </source>
</reference>
<dbReference type="Pfam" id="PF00501">
    <property type="entry name" value="AMP-binding"/>
    <property type="match status" value="1"/>
</dbReference>
<dbReference type="PANTHER" id="PTHR24096">
    <property type="entry name" value="LONG-CHAIN-FATTY-ACID--COA LIGASE"/>
    <property type="match status" value="1"/>
</dbReference>
<accession>A0A9W9RHK9</accession>
<dbReference type="GeneID" id="81466324"/>
<evidence type="ECO:0000256" key="2">
    <source>
        <dbReference type="ARBA" id="ARBA00022598"/>
    </source>
</evidence>
<dbReference type="PROSITE" id="PS00455">
    <property type="entry name" value="AMP_BINDING"/>
    <property type="match status" value="1"/>
</dbReference>
<reference evidence="4" key="1">
    <citation type="submission" date="2022-12" db="EMBL/GenBank/DDBJ databases">
        <authorList>
            <person name="Petersen C."/>
        </authorList>
    </citation>
    <scope>NUCLEOTIDE SEQUENCE</scope>
    <source>
        <strain evidence="4">IBT 3081</strain>
    </source>
</reference>